<evidence type="ECO:0000313" key="3">
    <source>
        <dbReference type="Proteomes" id="UP001153069"/>
    </source>
</evidence>
<dbReference type="InterPro" id="IPR005069">
    <property type="entry name" value="Nucl-diP-sugar_transferase"/>
</dbReference>
<accession>A0A9N8EJF2</accession>
<gene>
    <name evidence="2" type="ORF">SEMRO_1341_G264420.1</name>
</gene>
<evidence type="ECO:0000259" key="1">
    <source>
        <dbReference type="Pfam" id="PF03407"/>
    </source>
</evidence>
<feature type="domain" description="Nucleotide-diphospho-sugar transferase" evidence="1">
    <location>
        <begin position="68"/>
        <end position="212"/>
    </location>
</feature>
<comment type="caution">
    <text evidence="2">The sequence shown here is derived from an EMBL/GenBank/DDBJ whole genome shotgun (WGS) entry which is preliminary data.</text>
</comment>
<keyword evidence="3" id="KW-1185">Reference proteome</keyword>
<sequence length="442" mass="49712">MGGASFIWALEHFVNALQDVGLPQDSIGIDCIDEECLDHFRHDSSNKLVRLESFTISHPLVAKSQCLDNPTVSNTRCLVSLGKTDIALKILKEQDAIFFFDADVLFLKHPYKAMKVRNRNLSLSSQAENSKANFGILLAYPGPFTLALFGYIQQVFDLTQGFDQGIFNNFLKRVVPTMQSTNITSDADEHSKICHGICGEPYNYELLSRKMCMNLMLGNYDENDHPNHVVAHGTCIEGGILPQIAMKTFFGSPSRPHYLSQKTITLDRAFNNTQQDEELLNQCMKVLVYVAKQTGRAIRITSARRNHMIYRLNWFRLVSSSYIVGELGLAMVEDQYYPRATEWFQRPPPTIYSVSLGQPTTNRTKLQQLVDLTARTDDASSDEWVFSVSELSQLDDKSVGRLAGKELGYDLDTGAWKRPFTCANILDERGSCLGICDGNANF</sequence>
<name>A0A9N8EJF2_9STRA</name>
<protein>
    <recommendedName>
        <fullName evidence="1">Nucleotide-diphospho-sugar transferase domain-containing protein</fullName>
    </recommendedName>
</protein>
<dbReference type="AlphaFoldDB" id="A0A9N8EJF2"/>
<dbReference type="Proteomes" id="UP001153069">
    <property type="component" value="Unassembled WGS sequence"/>
</dbReference>
<evidence type="ECO:0000313" key="2">
    <source>
        <dbReference type="EMBL" id="CAB9522787.1"/>
    </source>
</evidence>
<organism evidence="2 3">
    <name type="scientific">Seminavis robusta</name>
    <dbReference type="NCBI Taxonomy" id="568900"/>
    <lineage>
        <taxon>Eukaryota</taxon>
        <taxon>Sar</taxon>
        <taxon>Stramenopiles</taxon>
        <taxon>Ochrophyta</taxon>
        <taxon>Bacillariophyta</taxon>
        <taxon>Bacillariophyceae</taxon>
        <taxon>Bacillariophycidae</taxon>
        <taxon>Naviculales</taxon>
        <taxon>Naviculaceae</taxon>
        <taxon>Seminavis</taxon>
    </lineage>
</organism>
<dbReference type="Pfam" id="PF03407">
    <property type="entry name" value="Nucleotid_trans"/>
    <property type="match status" value="1"/>
</dbReference>
<reference evidence="2" key="1">
    <citation type="submission" date="2020-06" db="EMBL/GenBank/DDBJ databases">
        <authorList>
            <consortium name="Plant Systems Biology data submission"/>
        </authorList>
    </citation>
    <scope>NUCLEOTIDE SEQUENCE</scope>
    <source>
        <strain evidence="2">D6</strain>
    </source>
</reference>
<proteinExistence type="predicted"/>
<dbReference type="EMBL" id="CAICTM010001339">
    <property type="protein sequence ID" value="CAB9522787.1"/>
    <property type="molecule type" value="Genomic_DNA"/>
</dbReference>